<feature type="compositionally biased region" description="Polar residues" evidence="5">
    <location>
        <begin position="34"/>
        <end position="46"/>
    </location>
</feature>
<keyword evidence="3" id="KW-0862">Zinc</keyword>
<dbReference type="GO" id="GO:0008270">
    <property type="term" value="F:zinc ion binding"/>
    <property type="evidence" value="ECO:0007669"/>
    <property type="project" value="UniProtKB-KW"/>
</dbReference>
<feature type="region of interest" description="Disordered" evidence="5">
    <location>
        <begin position="60"/>
        <end position="91"/>
    </location>
</feature>
<dbReference type="GO" id="GO:0005739">
    <property type="term" value="C:mitochondrion"/>
    <property type="evidence" value="ECO:0007669"/>
    <property type="project" value="TreeGrafter"/>
</dbReference>
<feature type="compositionally biased region" description="Polar residues" evidence="5">
    <location>
        <begin position="60"/>
        <end position="78"/>
    </location>
</feature>
<keyword evidence="1" id="KW-0479">Metal-binding</keyword>
<accession>A0A9W9H5S0</accession>
<dbReference type="EMBL" id="JAPQKL010000003">
    <property type="protein sequence ID" value="KAJ5139149.1"/>
    <property type="molecule type" value="Genomic_DNA"/>
</dbReference>
<dbReference type="Pfam" id="PF05180">
    <property type="entry name" value="zf-DNL"/>
    <property type="match status" value="1"/>
</dbReference>
<evidence type="ECO:0000259" key="6">
    <source>
        <dbReference type="PROSITE" id="PS51501"/>
    </source>
</evidence>
<dbReference type="InterPro" id="IPR024158">
    <property type="entry name" value="Mt_import_TIM15"/>
</dbReference>
<evidence type="ECO:0000256" key="3">
    <source>
        <dbReference type="ARBA" id="ARBA00022833"/>
    </source>
</evidence>
<keyword evidence="2 4" id="KW-0863">Zinc-finger</keyword>
<proteinExistence type="predicted"/>
<reference evidence="7" key="2">
    <citation type="journal article" date="2023" name="IMA Fungus">
        <title>Comparative genomic study of the Penicillium genus elucidates a diverse pangenome and 15 lateral gene transfer events.</title>
        <authorList>
            <person name="Petersen C."/>
            <person name="Sorensen T."/>
            <person name="Nielsen M.R."/>
            <person name="Sondergaard T.E."/>
            <person name="Sorensen J.L."/>
            <person name="Fitzpatrick D.A."/>
            <person name="Frisvad J.C."/>
            <person name="Nielsen K.L."/>
        </authorList>
    </citation>
    <scope>NUCLEOTIDE SEQUENCE</scope>
    <source>
        <strain evidence="7">IBT 22155</strain>
    </source>
</reference>
<dbReference type="PROSITE" id="PS51501">
    <property type="entry name" value="ZF_DNL"/>
    <property type="match status" value="1"/>
</dbReference>
<dbReference type="PANTHER" id="PTHR20922">
    <property type="entry name" value="DNL-TYPE ZINC FINGER PROTEIN"/>
    <property type="match status" value="1"/>
</dbReference>
<evidence type="ECO:0000313" key="7">
    <source>
        <dbReference type="EMBL" id="KAJ5139149.1"/>
    </source>
</evidence>
<dbReference type="GO" id="GO:0030150">
    <property type="term" value="P:protein import into mitochondrial matrix"/>
    <property type="evidence" value="ECO:0007669"/>
    <property type="project" value="TreeGrafter"/>
</dbReference>
<organism evidence="7 8">
    <name type="scientific">Penicillium bovifimosum</name>
    <dbReference type="NCBI Taxonomy" id="126998"/>
    <lineage>
        <taxon>Eukaryota</taxon>
        <taxon>Fungi</taxon>
        <taxon>Dikarya</taxon>
        <taxon>Ascomycota</taxon>
        <taxon>Pezizomycotina</taxon>
        <taxon>Eurotiomycetes</taxon>
        <taxon>Eurotiomycetidae</taxon>
        <taxon>Eurotiales</taxon>
        <taxon>Aspergillaceae</taxon>
        <taxon>Penicillium</taxon>
    </lineage>
</organism>
<dbReference type="GO" id="GO:0050821">
    <property type="term" value="P:protein stabilization"/>
    <property type="evidence" value="ECO:0007669"/>
    <property type="project" value="TreeGrafter"/>
</dbReference>
<dbReference type="InterPro" id="IPR007853">
    <property type="entry name" value="Znf_DNL-typ"/>
</dbReference>
<dbReference type="GO" id="GO:0051087">
    <property type="term" value="F:protein-folding chaperone binding"/>
    <property type="evidence" value="ECO:0007669"/>
    <property type="project" value="TreeGrafter"/>
</dbReference>
<evidence type="ECO:0000313" key="8">
    <source>
        <dbReference type="Proteomes" id="UP001149079"/>
    </source>
</evidence>
<evidence type="ECO:0000256" key="1">
    <source>
        <dbReference type="ARBA" id="ARBA00022723"/>
    </source>
</evidence>
<feature type="region of interest" description="Disordered" evidence="5">
    <location>
        <begin position="182"/>
        <end position="213"/>
    </location>
</feature>
<evidence type="ECO:0000256" key="2">
    <source>
        <dbReference type="ARBA" id="ARBA00022771"/>
    </source>
</evidence>
<reference evidence="7" key="1">
    <citation type="submission" date="2022-11" db="EMBL/GenBank/DDBJ databases">
        <authorList>
            <person name="Petersen C."/>
        </authorList>
    </citation>
    <scope>NUCLEOTIDE SEQUENCE</scope>
    <source>
        <strain evidence="7">IBT 22155</strain>
    </source>
</reference>
<dbReference type="AlphaFoldDB" id="A0A9W9H5S0"/>
<dbReference type="Proteomes" id="UP001149079">
    <property type="component" value="Unassembled WGS sequence"/>
</dbReference>
<feature type="region of interest" description="Disordered" evidence="5">
    <location>
        <begin position="34"/>
        <end position="53"/>
    </location>
</feature>
<feature type="domain" description="DNL-type" evidence="6">
    <location>
        <begin position="92"/>
        <end position="187"/>
    </location>
</feature>
<sequence>MRPFTSGLRPLNTFVSQAKSYTTIARLQPSRFLSTNPIHSRPTLRSSPLPRSRILTPQFRYNSSAPRPLTDSNKSQAEQDAEWEAQNQERRKNEEAYRITFTCKPCGHRSGHRMSKQGYHRGTVLIQCPSCNSRHVMSDHLGVFFDKRTTLEDLLKEKGQVLTHGRTDGNLEFWDDGTVKSYDLEGNERLGSPKQESSESESPEPASPGEKSS</sequence>
<dbReference type="PANTHER" id="PTHR20922:SF13">
    <property type="entry name" value="DNL-TYPE ZINC FINGER PROTEIN"/>
    <property type="match status" value="1"/>
</dbReference>
<name>A0A9W9H5S0_9EURO</name>
<protein>
    <recommendedName>
        <fullName evidence="6">DNL-type domain-containing protein</fullName>
    </recommendedName>
</protein>
<keyword evidence="8" id="KW-1185">Reference proteome</keyword>
<dbReference type="RefSeq" id="XP_056523798.1">
    <property type="nucleotide sequence ID" value="XM_056664741.1"/>
</dbReference>
<dbReference type="GO" id="GO:0006457">
    <property type="term" value="P:protein folding"/>
    <property type="evidence" value="ECO:0007669"/>
    <property type="project" value="TreeGrafter"/>
</dbReference>
<dbReference type="GeneID" id="81403911"/>
<evidence type="ECO:0000256" key="4">
    <source>
        <dbReference type="PROSITE-ProRule" id="PRU00834"/>
    </source>
</evidence>
<feature type="compositionally biased region" description="Low complexity" evidence="5">
    <location>
        <begin position="203"/>
        <end position="213"/>
    </location>
</feature>
<evidence type="ECO:0000256" key="5">
    <source>
        <dbReference type="SAM" id="MobiDB-lite"/>
    </source>
</evidence>
<gene>
    <name evidence="7" type="ORF">N7515_003997</name>
</gene>
<comment type="caution">
    <text evidence="7">The sequence shown here is derived from an EMBL/GenBank/DDBJ whole genome shotgun (WGS) entry which is preliminary data.</text>
</comment>
<dbReference type="OrthoDB" id="512667at2759"/>